<dbReference type="InterPro" id="IPR050389">
    <property type="entry name" value="LysR-type_TF"/>
</dbReference>
<name>A0A244CPP2_PSEDV</name>
<keyword evidence="3" id="KW-0238">DNA-binding</keyword>
<evidence type="ECO:0000256" key="1">
    <source>
        <dbReference type="ARBA" id="ARBA00009437"/>
    </source>
</evidence>
<dbReference type="PROSITE" id="PS50931">
    <property type="entry name" value="HTH_LYSR"/>
    <property type="match status" value="1"/>
</dbReference>
<evidence type="ECO:0000313" key="7">
    <source>
        <dbReference type="Proteomes" id="UP000194841"/>
    </source>
</evidence>
<dbReference type="RefSeq" id="WP_086744157.1">
    <property type="nucleotide sequence ID" value="NZ_MWPV01000003.1"/>
</dbReference>
<dbReference type="Pfam" id="PF03466">
    <property type="entry name" value="LysR_substrate"/>
    <property type="match status" value="1"/>
</dbReference>
<dbReference type="EMBL" id="MWPV01000003">
    <property type="protein sequence ID" value="OUL57574.1"/>
    <property type="molecule type" value="Genomic_DNA"/>
</dbReference>
<gene>
    <name evidence="6" type="ORF">B1199_10925</name>
</gene>
<proteinExistence type="inferred from homology"/>
<keyword evidence="7" id="KW-1185">Reference proteome</keyword>
<evidence type="ECO:0000256" key="4">
    <source>
        <dbReference type="ARBA" id="ARBA00023163"/>
    </source>
</evidence>
<dbReference type="Gene3D" id="1.10.10.10">
    <property type="entry name" value="Winged helix-like DNA-binding domain superfamily/Winged helix DNA-binding domain"/>
    <property type="match status" value="1"/>
</dbReference>
<dbReference type="PANTHER" id="PTHR30118:SF15">
    <property type="entry name" value="TRANSCRIPTIONAL REGULATORY PROTEIN"/>
    <property type="match status" value="1"/>
</dbReference>
<protein>
    <submittedName>
        <fullName evidence="6">LysR family transcriptional regulator</fullName>
    </submittedName>
</protein>
<dbReference type="Pfam" id="PF00126">
    <property type="entry name" value="HTH_1"/>
    <property type="match status" value="1"/>
</dbReference>
<evidence type="ECO:0000256" key="3">
    <source>
        <dbReference type="ARBA" id="ARBA00023125"/>
    </source>
</evidence>
<evidence type="ECO:0000313" key="6">
    <source>
        <dbReference type="EMBL" id="OUL57574.1"/>
    </source>
</evidence>
<dbReference type="OrthoDB" id="8839911at2"/>
<dbReference type="PANTHER" id="PTHR30118">
    <property type="entry name" value="HTH-TYPE TRANSCRIPTIONAL REGULATOR LEUO-RELATED"/>
    <property type="match status" value="1"/>
</dbReference>
<dbReference type="SUPFAM" id="SSF53850">
    <property type="entry name" value="Periplasmic binding protein-like II"/>
    <property type="match status" value="1"/>
</dbReference>
<dbReference type="GO" id="GO:0003677">
    <property type="term" value="F:DNA binding"/>
    <property type="evidence" value="ECO:0007669"/>
    <property type="project" value="UniProtKB-KW"/>
</dbReference>
<feature type="domain" description="HTH lysR-type" evidence="5">
    <location>
        <begin position="1"/>
        <end position="59"/>
    </location>
</feature>
<dbReference type="CDD" id="cd08417">
    <property type="entry name" value="PBP2_Nitroaromatics_like"/>
    <property type="match status" value="1"/>
</dbReference>
<dbReference type="SUPFAM" id="SSF46785">
    <property type="entry name" value="Winged helix' DNA-binding domain"/>
    <property type="match status" value="1"/>
</dbReference>
<accession>A0A244CPP2</accession>
<keyword evidence="2" id="KW-0805">Transcription regulation</keyword>
<dbReference type="GO" id="GO:0003700">
    <property type="term" value="F:DNA-binding transcription factor activity"/>
    <property type="evidence" value="ECO:0007669"/>
    <property type="project" value="InterPro"/>
</dbReference>
<reference evidence="6 7" key="1">
    <citation type="submission" date="2017-02" db="EMBL/GenBank/DDBJ databases">
        <title>Pseudoalteromonas ulvae TC14 Genome.</title>
        <authorList>
            <person name="Molmeret M."/>
        </authorList>
    </citation>
    <scope>NUCLEOTIDE SEQUENCE [LARGE SCALE GENOMIC DNA]</scope>
    <source>
        <strain evidence="6">TC14</strain>
    </source>
</reference>
<comment type="similarity">
    <text evidence="1">Belongs to the LysR transcriptional regulatory family.</text>
</comment>
<dbReference type="InterPro" id="IPR000847">
    <property type="entry name" value="LysR_HTH_N"/>
</dbReference>
<keyword evidence="4" id="KW-0804">Transcription</keyword>
<dbReference type="InterPro" id="IPR036388">
    <property type="entry name" value="WH-like_DNA-bd_sf"/>
</dbReference>
<dbReference type="InterPro" id="IPR005119">
    <property type="entry name" value="LysR_subst-bd"/>
</dbReference>
<evidence type="ECO:0000259" key="5">
    <source>
        <dbReference type="PROSITE" id="PS50931"/>
    </source>
</evidence>
<dbReference type="InterPro" id="IPR036390">
    <property type="entry name" value="WH_DNA-bd_sf"/>
</dbReference>
<dbReference type="Proteomes" id="UP000194841">
    <property type="component" value="Unassembled WGS sequence"/>
</dbReference>
<comment type="caution">
    <text evidence="6">The sequence shown here is derived from an EMBL/GenBank/DDBJ whole genome shotgun (WGS) entry which is preliminary data.</text>
</comment>
<organism evidence="6 7">
    <name type="scientific">Pseudoalteromonas ulvae</name>
    <dbReference type="NCBI Taxonomy" id="107327"/>
    <lineage>
        <taxon>Bacteria</taxon>
        <taxon>Pseudomonadati</taxon>
        <taxon>Pseudomonadota</taxon>
        <taxon>Gammaproteobacteria</taxon>
        <taxon>Alteromonadales</taxon>
        <taxon>Pseudoalteromonadaceae</taxon>
        <taxon>Pseudoalteromonas</taxon>
    </lineage>
</organism>
<dbReference type="InterPro" id="IPR037402">
    <property type="entry name" value="YidZ_PBP2"/>
</dbReference>
<evidence type="ECO:0000256" key="2">
    <source>
        <dbReference type="ARBA" id="ARBA00023015"/>
    </source>
</evidence>
<dbReference type="Gene3D" id="3.40.190.10">
    <property type="entry name" value="Periplasmic binding protein-like II"/>
    <property type="match status" value="2"/>
</dbReference>
<sequence length="311" mass="35529">MNNYKLLPALMSLLNTRNLTESAKQLNVSQSAMSKTLILIRQSFNDPILIREGNSFRLTHRAEQLKQQLPTLLSSIDALYLPESFDLALCDRQFNLASSDYVAQFVLPEICHQMQHQASHATINYQLWQSAWLSELADQNIDLVSTIADGIPENLYGIQMTEDPLVVVMRKGHPLSQFDLDLKLYCDARHIVISGGGDKDSALHIALNKLNKQRKIFANVPFFQTAIELLSTTDTILTTPLHIAATYAKRNNLVIKPLPLVVKNNHYYVLWHAKYHHDPAHKWFRELCFPLFKQHILTTVQLGQTLIHQNK</sequence>
<dbReference type="AlphaFoldDB" id="A0A244CPP2"/>